<dbReference type="GO" id="GO:0005737">
    <property type="term" value="C:cytoplasm"/>
    <property type="evidence" value="ECO:0007669"/>
    <property type="project" value="UniProtKB-SubCell"/>
</dbReference>
<comment type="caution">
    <text evidence="10">The sequence shown here is derived from an EMBL/GenBank/DDBJ whole genome shotgun (WGS) entry which is preliminary data.</text>
</comment>
<keyword evidence="2 7" id="KW-0028">Amino-acid biosynthesis</keyword>
<evidence type="ECO:0000256" key="2">
    <source>
        <dbReference type="ARBA" id="ARBA00022605"/>
    </source>
</evidence>
<evidence type="ECO:0000256" key="4">
    <source>
        <dbReference type="ARBA" id="ARBA00022857"/>
    </source>
</evidence>
<dbReference type="GO" id="GO:0050661">
    <property type="term" value="F:NADP binding"/>
    <property type="evidence" value="ECO:0007669"/>
    <property type="project" value="InterPro"/>
</dbReference>
<organism evidence="10">
    <name type="scientific">Thermodesulfobacterium geofontis</name>
    <dbReference type="NCBI Taxonomy" id="1295609"/>
    <lineage>
        <taxon>Bacteria</taxon>
        <taxon>Pseudomonadati</taxon>
        <taxon>Thermodesulfobacteriota</taxon>
        <taxon>Thermodesulfobacteria</taxon>
        <taxon>Thermodesulfobacteriales</taxon>
        <taxon>Thermodesulfobacteriaceae</taxon>
        <taxon>Thermodesulfobacterium</taxon>
    </lineage>
</organism>
<comment type="similarity">
    <text evidence="7">Belongs to the gamma-glutamyl phosphate reductase family.</text>
</comment>
<feature type="coiled-coil region" evidence="8">
    <location>
        <begin position="33"/>
        <end position="60"/>
    </location>
</feature>
<evidence type="ECO:0000256" key="7">
    <source>
        <dbReference type="HAMAP-Rule" id="MF_00412"/>
    </source>
</evidence>
<dbReference type="CDD" id="cd07079">
    <property type="entry name" value="ALDH_F18-19_ProA-GPR"/>
    <property type="match status" value="1"/>
</dbReference>
<evidence type="ECO:0000259" key="9">
    <source>
        <dbReference type="Pfam" id="PF00171"/>
    </source>
</evidence>
<dbReference type="AlphaFoldDB" id="A0A7V4JPJ9"/>
<comment type="function">
    <text evidence="7">Catalyzes the NADPH-dependent reduction of L-glutamate 5-phosphate into L-glutamate 5-semialdehyde and phosphate. The product spontaneously undergoes cyclization to form 1-pyrroline-5-carboxylate.</text>
</comment>
<dbReference type="NCBIfam" id="NF001221">
    <property type="entry name" value="PRK00197.1"/>
    <property type="match status" value="1"/>
</dbReference>
<dbReference type="PROSITE" id="PS01223">
    <property type="entry name" value="PROA"/>
    <property type="match status" value="1"/>
</dbReference>
<keyword evidence="5 7" id="KW-0560">Oxidoreductase</keyword>
<dbReference type="EMBL" id="DTEI01000029">
    <property type="protein sequence ID" value="HGU15330.1"/>
    <property type="molecule type" value="Genomic_DNA"/>
</dbReference>
<dbReference type="PANTHER" id="PTHR11063:SF8">
    <property type="entry name" value="DELTA-1-PYRROLINE-5-CARBOXYLATE SYNTHASE"/>
    <property type="match status" value="1"/>
</dbReference>
<dbReference type="Gene3D" id="3.40.309.10">
    <property type="entry name" value="Aldehyde Dehydrogenase, Chain A, domain 2"/>
    <property type="match status" value="1"/>
</dbReference>
<dbReference type="InterPro" id="IPR000965">
    <property type="entry name" value="GPR_dom"/>
</dbReference>
<dbReference type="FunFam" id="3.40.309.10:FF:000006">
    <property type="entry name" value="Gamma-glutamyl phosphate reductase"/>
    <property type="match status" value="1"/>
</dbReference>
<evidence type="ECO:0000256" key="3">
    <source>
        <dbReference type="ARBA" id="ARBA00022650"/>
    </source>
</evidence>
<evidence type="ECO:0000256" key="6">
    <source>
        <dbReference type="ARBA" id="ARBA00049024"/>
    </source>
</evidence>
<protein>
    <recommendedName>
        <fullName evidence="7">Gamma-glutamyl phosphate reductase</fullName>
        <shortName evidence="7">GPR</shortName>
        <ecNumber evidence="7">1.2.1.41</ecNumber>
    </recommendedName>
    <alternativeName>
        <fullName evidence="7">Glutamate-5-semialdehyde dehydrogenase</fullName>
    </alternativeName>
    <alternativeName>
        <fullName evidence="7">Glutamyl-gamma-semialdehyde dehydrogenase</fullName>
        <shortName evidence="7">GSA dehydrogenase</shortName>
    </alternativeName>
</protein>
<name>A0A7V4JPJ9_9BACT</name>
<dbReference type="Pfam" id="PF00171">
    <property type="entry name" value="Aldedh"/>
    <property type="match status" value="1"/>
</dbReference>
<keyword evidence="8" id="KW-0175">Coiled coil</keyword>
<evidence type="ECO:0000256" key="5">
    <source>
        <dbReference type="ARBA" id="ARBA00023002"/>
    </source>
</evidence>
<dbReference type="InterPro" id="IPR015590">
    <property type="entry name" value="Aldehyde_DH_dom"/>
</dbReference>
<dbReference type="InterPro" id="IPR016161">
    <property type="entry name" value="Ald_DH/histidinol_DH"/>
</dbReference>
<dbReference type="GO" id="GO:0004350">
    <property type="term" value="F:glutamate-5-semialdehyde dehydrogenase activity"/>
    <property type="evidence" value="ECO:0007669"/>
    <property type="project" value="UniProtKB-UniRule"/>
</dbReference>
<reference evidence="10" key="1">
    <citation type="journal article" date="2020" name="mSystems">
        <title>Genome- and Community-Level Interaction Insights into Carbon Utilization and Element Cycling Functions of Hydrothermarchaeota in Hydrothermal Sediment.</title>
        <authorList>
            <person name="Zhou Z."/>
            <person name="Liu Y."/>
            <person name="Xu W."/>
            <person name="Pan J."/>
            <person name="Luo Z.H."/>
            <person name="Li M."/>
        </authorList>
    </citation>
    <scope>NUCLEOTIDE SEQUENCE [LARGE SCALE GENOMIC DNA]</scope>
    <source>
        <strain evidence="10">SpSt-711</strain>
    </source>
</reference>
<gene>
    <name evidence="7" type="primary">proA</name>
    <name evidence="10" type="ORF">ENU91_01515</name>
</gene>
<evidence type="ECO:0000313" key="10">
    <source>
        <dbReference type="EMBL" id="HGU15330.1"/>
    </source>
</evidence>
<dbReference type="Gene3D" id="3.40.605.10">
    <property type="entry name" value="Aldehyde Dehydrogenase, Chain A, domain 1"/>
    <property type="match status" value="1"/>
</dbReference>
<feature type="domain" description="Aldehyde dehydrogenase" evidence="9">
    <location>
        <begin position="8"/>
        <end position="290"/>
    </location>
</feature>
<dbReference type="SUPFAM" id="SSF53720">
    <property type="entry name" value="ALDH-like"/>
    <property type="match status" value="1"/>
</dbReference>
<dbReference type="InterPro" id="IPR020593">
    <property type="entry name" value="G-glutamylP_reductase_CS"/>
</dbReference>
<accession>A0A7V4JPJ9</accession>
<sequence length="421" mass="47086">MGEEKLKEMILEIAKKAKIASKNLATLSSNTKNEVLKRVAQKLRERKEELKKVNEKDVNQALIQGHTKAFIDRLTLTDKIIEGMAKGLEEVSALLDPVGEVVKMWKRPNGLLVGKMRIPLGVIAIIYESRPNVTIDAAGLCFKSGNAVILRGGKEALNSNLALGEIFRETLREFNIPEDVVQVIPTPERKLMEYMLELEEYIDLVIPRGGEGLIRFVTEKARMPVIKHYKGVCHIYVDNEADLEMAKSIAINAKCQRPGVCNAMETLLVHKEIAKKFLPDLAEEYKKYGVELRGCPETLKYIPWAKEATEEDWYAEYLDLILAIKVVNSLEEAIEHISKYGSNHTEAIVTENYSKAIKFLREVDASVVLVNASTRFNDGGELGLGAEIGISTTKIHAYGPMGLEELTTTKFIVFGNGQIRT</sequence>
<comment type="pathway">
    <text evidence="1 7">Amino-acid biosynthesis; L-proline biosynthesis; L-glutamate 5-semialdehyde from L-glutamate: step 2/2.</text>
</comment>
<keyword evidence="3 7" id="KW-0641">Proline biosynthesis</keyword>
<evidence type="ECO:0000256" key="1">
    <source>
        <dbReference type="ARBA" id="ARBA00004985"/>
    </source>
</evidence>
<evidence type="ECO:0000256" key="8">
    <source>
        <dbReference type="SAM" id="Coils"/>
    </source>
</evidence>
<dbReference type="InterPro" id="IPR016162">
    <property type="entry name" value="Ald_DH_N"/>
</dbReference>
<dbReference type="PIRSF" id="PIRSF000151">
    <property type="entry name" value="GPR"/>
    <property type="match status" value="1"/>
</dbReference>
<dbReference type="InterPro" id="IPR016163">
    <property type="entry name" value="Ald_DH_C"/>
</dbReference>
<keyword evidence="4 7" id="KW-0521">NADP</keyword>
<dbReference type="UniPathway" id="UPA00098">
    <property type="reaction ID" value="UER00360"/>
</dbReference>
<dbReference type="InterPro" id="IPR012134">
    <property type="entry name" value="Glu-5-SA_DH"/>
</dbReference>
<dbReference type="EC" id="1.2.1.41" evidence="7"/>
<dbReference type="GO" id="GO:0055129">
    <property type="term" value="P:L-proline biosynthetic process"/>
    <property type="evidence" value="ECO:0007669"/>
    <property type="project" value="UniProtKB-UniRule"/>
</dbReference>
<keyword evidence="7" id="KW-0963">Cytoplasm</keyword>
<dbReference type="NCBIfam" id="TIGR00407">
    <property type="entry name" value="proA"/>
    <property type="match status" value="1"/>
</dbReference>
<dbReference type="HAMAP" id="MF_00412">
    <property type="entry name" value="ProA"/>
    <property type="match status" value="1"/>
</dbReference>
<comment type="catalytic activity">
    <reaction evidence="6 7">
        <text>L-glutamate 5-semialdehyde + phosphate + NADP(+) = L-glutamyl 5-phosphate + NADPH + H(+)</text>
        <dbReference type="Rhea" id="RHEA:19541"/>
        <dbReference type="ChEBI" id="CHEBI:15378"/>
        <dbReference type="ChEBI" id="CHEBI:43474"/>
        <dbReference type="ChEBI" id="CHEBI:57783"/>
        <dbReference type="ChEBI" id="CHEBI:58066"/>
        <dbReference type="ChEBI" id="CHEBI:58274"/>
        <dbReference type="ChEBI" id="CHEBI:58349"/>
        <dbReference type="EC" id="1.2.1.41"/>
    </reaction>
</comment>
<comment type="subcellular location">
    <subcellularLocation>
        <location evidence="7">Cytoplasm</location>
    </subcellularLocation>
</comment>
<proteinExistence type="inferred from homology"/>
<dbReference type="PANTHER" id="PTHR11063">
    <property type="entry name" value="GLUTAMATE SEMIALDEHYDE DEHYDROGENASE"/>
    <property type="match status" value="1"/>
</dbReference>